<dbReference type="InterPro" id="IPR009057">
    <property type="entry name" value="Homeodomain-like_sf"/>
</dbReference>
<dbReference type="PANTHER" id="PTHR30055">
    <property type="entry name" value="HTH-TYPE TRANSCRIPTIONAL REGULATOR RUTR"/>
    <property type="match status" value="1"/>
</dbReference>
<dbReference type="HOGENOM" id="CLU_069356_11_2_11"/>
<keyword evidence="2 4" id="KW-0238">DNA-binding</keyword>
<dbReference type="InterPro" id="IPR023772">
    <property type="entry name" value="DNA-bd_HTH_TetR-type_CS"/>
</dbReference>
<dbReference type="GO" id="GO:0045892">
    <property type="term" value="P:negative regulation of DNA-templated transcription"/>
    <property type="evidence" value="ECO:0007669"/>
    <property type="project" value="UniProtKB-ARBA"/>
</dbReference>
<accession>C7R1Q6</accession>
<organism evidence="6 7">
    <name type="scientific">Jonesia denitrificans (strain ATCC 14870 / DSM 20603 / BCRC 15368 / CIP 55.134 / JCM 11481 / NBRC 15587 / NCTC 10816 / Prevot 55134)</name>
    <name type="common">Listeria denitrificans</name>
    <dbReference type="NCBI Taxonomy" id="471856"/>
    <lineage>
        <taxon>Bacteria</taxon>
        <taxon>Bacillati</taxon>
        <taxon>Actinomycetota</taxon>
        <taxon>Actinomycetes</taxon>
        <taxon>Micrococcales</taxon>
        <taxon>Jonesiaceae</taxon>
        <taxon>Jonesia</taxon>
    </lineage>
</organism>
<dbReference type="Pfam" id="PF00440">
    <property type="entry name" value="TetR_N"/>
    <property type="match status" value="1"/>
</dbReference>
<dbReference type="FunFam" id="1.10.10.60:FF:000141">
    <property type="entry name" value="TetR family transcriptional regulator"/>
    <property type="match status" value="1"/>
</dbReference>
<keyword evidence="3" id="KW-0804">Transcription</keyword>
<dbReference type="InterPro" id="IPR050109">
    <property type="entry name" value="HTH-type_TetR-like_transc_reg"/>
</dbReference>
<protein>
    <submittedName>
        <fullName evidence="6">Transcriptional regulator, TetR family</fullName>
    </submittedName>
</protein>
<dbReference type="SUPFAM" id="SSF48498">
    <property type="entry name" value="Tetracyclin repressor-like, C-terminal domain"/>
    <property type="match status" value="1"/>
</dbReference>
<proteinExistence type="predicted"/>
<dbReference type="InterPro" id="IPR036271">
    <property type="entry name" value="Tet_transcr_reg_TetR-rel_C_sf"/>
</dbReference>
<dbReference type="KEGG" id="jde:Jden_0710"/>
<evidence type="ECO:0000256" key="4">
    <source>
        <dbReference type="PROSITE-ProRule" id="PRU00335"/>
    </source>
</evidence>
<reference evidence="6 7" key="1">
    <citation type="journal article" date="2009" name="Stand. Genomic Sci.">
        <title>Complete genome sequence of Jonesia denitrificans type strain (Prevot 55134).</title>
        <authorList>
            <person name="Pukall R."/>
            <person name="Gehrich-Schroter G."/>
            <person name="Lapidus A."/>
            <person name="Nolan M."/>
            <person name="Glavina Del Rio T."/>
            <person name="Lucas S."/>
            <person name="Chen F."/>
            <person name="Tice H."/>
            <person name="Pitluck S."/>
            <person name="Cheng J.F."/>
            <person name="Copeland A."/>
            <person name="Saunders E."/>
            <person name="Brettin T."/>
            <person name="Detter J.C."/>
            <person name="Bruce D."/>
            <person name="Goodwin L."/>
            <person name="Pati A."/>
            <person name="Ivanova N."/>
            <person name="Mavromatis K."/>
            <person name="Ovchinnikova G."/>
            <person name="Chen A."/>
            <person name="Palaniappan K."/>
            <person name="Land M."/>
            <person name="Hauser L."/>
            <person name="Chang Y.J."/>
            <person name="Jeffries C.D."/>
            <person name="Chain P."/>
            <person name="Goker M."/>
            <person name="Bristow J."/>
            <person name="Eisen J.A."/>
            <person name="Markowitz V."/>
            <person name="Hugenholtz P."/>
            <person name="Kyrpides N.C."/>
            <person name="Klenk H.P."/>
            <person name="Han C."/>
        </authorList>
    </citation>
    <scope>NUCLEOTIDE SEQUENCE [LARGE SCALE GENOMIC DNA]</scope>
    <source>
        <strain evidence="7">ATCC 14870 / DSM 20603 / BCRC 15368 / CIP 55.134 / JCM 11481 / NBRC 15587 / NCTC 10816 / Prevot 55134</strain>
    </source>
</reference>
<keyword evidence="1" id="KW-0805">Transcription regulation</keyword>
<dbReference type="EMBL" id="CP001706">
    <property type="protein sequence ID" value="ACV08374.1"/>
    <property type="molecule type" value="Genomic_DNA"/>
</dbReference>
<dbReference type="eggNOG" id="COG1309">
    <property type="taxonomic scope" value="Bacteria"/>
</dbReference>
<dbReference type="Proteomes" id="UP000000628">
    <property type="component" value="Chromosome"/>
</dbReference>
<dbReference type="PROSITE" id="PS50977">
    <property type="entry name" value="HTH_TETR_2"/>
    <property type="match status" value="1"/>
</dbReference>
<dbReference type="GO" id="GO:0000976">
    <property type="term" value="F:transcription cis-regulatory region binding"/>
    <property type="evidence" value="ECO:0007669"/>
    <property type="project" value="TreeGrafter"/>
</dbReference>
<evidence type="ECO:0000259" key="5">
    <source>
        <dbReference type="PROSITE" id="PS50977"/>
    </source>
</evidence>
<sequence length="248" mass="27484">MGLVSSLPAQPPRRRMTKQDRRAQLLERAQAMFASHGFHHITMDEIAVAAQVSKPVLYRHFPSKRDLYLATIDDRKCALLRAVDDALDQSDIFNSPTAAPDLRHHRHDGAHDTSNTIGLATVRAIMRAYVEFAEQSGGSATLLFESDVTRDDHIREKIQEPSELVAHRVATRLTHITELSDHEAVTIARCATALARHAAVDVLHHTAAALNREEHIDLLARFAWYGISGMLRREGKASAQTVAAIAPT</sequence>
<dbReference type="SUPFAM" id="SSF46689">
    <property type="entry name" value="Homeodomain-like"/>
    <property type="match status" value="1"/>
</dbReference>
<evidence type="ECO:0000313" key="6">
    <source>
        <dbReference type="EMBL" id="ACV08374.1"/>
    </source>
</evidence>
<dbReference type="PANTHER" id="PTHR30055:SF160">
    <property type="entry name" value="TRANSCRIPTIONAL REGULATORY PROTEIN (PROBABLY ASNC-FAMILY)-RELATED"/>
    <property type="match status" value="1"/>
</dbReference>
<dbReference type="STRING" id="471856.Jden_0710"/>
<gene>
    <name evidence="6" type="ordered locus">Jden_0710</name>
</gene>
<dbReference type="InterPro" id="IPR001647">
    <property type="entry name" value="HTH_TetR"/>
</dbReference>
<dbReference type="PROSITE" id="PS01081">
    <property type="entry name" value="HTH_TETR_1"/>
    <property type="match status" value="1"/>
</dbReference>
<feature type="domain" description="HTH tetR-type" evidence="5">
    <location>
        <begin position="19"/>
        <end position="79"/>
    </location>
</feature>
<name>C7R1Q6_JONDD</name>
<evidence type="ECO:0000256" key="1">
    <source>
        <dbReference type="ARBA" id="ARBA00023015"/>
    </source>
</evidence>
<evidence type="ECO:0000313" key="7">
    <source>
        <dbReference type="Proteomes" id="UP000000628"/>
    </source>
</evidence>
<dbReference type="AlphaFoldDB" id="C7R1Q6"/>
<dbReference type="PRINTS" id="PR00455">
    <property type="entry name" value="HTHTETR"/>
</dbReference>
<dbReference type="Gene3D" id="1.10.357.10">
    <property type="entry name" value="Tetracycline Repressor, domain 2"/>
    <property type="match status" value="1"/>
</dbReference>
<feature type="DNA-binding region" description="H-T-H motif" evidence="4">
    <location>
        <begin position="42"/>
        <end position="61"/>
    </location>
</feature>
<dbReference type="GO" id="GO:0003700">
    <property type="term" value="F:DNA-binding transcription factor activity"/>
    <property type="evidence" value="ECO:0007669"/>
    <property type="project" value="TreeGrafter"/>
</dbReference>
<evidence type="ECO:0000256" key="2">
    <source>
        <dbReference type="ARBA" id="ARBA00023125"/>
    </source>
</evidence>
<keyword evidence="7" id="KW-1185">Reference proteome</keyword>
<evidence type="ECO:0000256" key="3">
    <source>
        <dbReference type="ARBA" id="ARBA00023163"/>
    </source>
</evidence>